<feature type="domain" description="Protein kinase" evidence="1">
    <location>
        <begin position="172"/>
        <end position="354"/>
    </location>
</feature>
<dbReference type="Pfam" id="PF00069">
    <property type="entry name" value="Pkinase"/>
    <property type="match status" value="1"/>
</dbReference>
<evidence type="ECO:0000313" key="3">
    <source>
        <dbReference type="Proteomes" id="UP000693738"/>
    </source>
</evidence>
<comment type="caution">
    <text evidence="2">The sequence shown here is derived from an EMBL/GenBank/DDBJ whole genome shotgun (WGS) entry which is preliminary data.</text>
</comment>
<protein>
    <recommendedName>
        <fullName evidence="1">Protein kinase domain-containing protein</fullName>
    </recommendedName>
</protein>
<name>A0A8J2IJZ1_FUSEQ</name>
<dbReference type="EMBL" id="CAJSTJ010000044">
    <property type="protein sequence ID" value="CAG7555184.1"/>
    <property type="molecule type" value="Genomic_DNA"/>
</dbReference>
<dbReference type="Proteomes" id="UP000693738">
    <property type="component" value="Unassembled WGS sequence"/>
</dbReference>
<dbReference type="GO" id="GO:0004672">
    <property type="term" value="F:protein kinase activity"/>
    <property type="evidence" value="ECO:0007669"/>
    <property type="project" value="InterPro"/>
</dbReference>
<sequence length="354" mass="39309">MSDTSEPEFLDDIAVYQLRGGNGDGAAMRFKFNDKQICVSIFPSNGRSTKDTQHLGPGERPLQDHLVDVIDRSMTRDHDKHESLVEEALIVILDVGRPLFGGPKSAVQDDDSLQPLLFPEVIYFRLDAPGQSASLIPINAGDGYSAEPTVDEDFEDGLRLRKDLPRFAPDEFKITHLFGHGAGSATAVVQAGGREMFCKACGTGLCNSGQRDELPRMIDIPNAFPDPSMIQVPQLLGYVHHKDTKQILGFVRHWIPGRTLDDVTITPEKGQKWIKQISQTIERLHEHGFVWGDGKPNNIVIDEKDDAWLIDFGGGTTKGWVDEELAETMEGDKQALGRIVEFLCHGNRRSSMLH</sequence>
<dbReference type="AlphaFoldDB" id="A0A8J2IJZ1"/>
<dbReference type="InterPro" id="IPR000719">
    <property type="entry name" value="Prot_kinase_dom"/>
</dbReference>
<proteinExistence type="predicted"/>
<dbReference type="PROSITE" id="PS50011">
    <property type="entry name" value="PROTEIN_KINASE_DOM"/>
    <property type="match status" value="1"/>
</dbReference>
<evidence type="ECO:0000313" key="2">
    <source>
        <dbReference type="EMBL" id="CAG7555184.1"/>
    </source>
</evidence>
<dbReference type="GO" id="GO:0005524">
    <property type="term" value="F:ATP binding"/>
    <property type="evidence" value="ECO:0007669"/>
    <property type="project" value="InterPro"/>
</dbReference>
<organism evidence="2 3">
    <name type="scientific">Fusarium equiseti</name>
    <name type="common">Fusarium scirpi</name>
    <dbReference type="NCBI Taxonomy" id="61235"/>
    <lineage>
        <taxon>Eukaryota</taxon>
        <taxon>Fungi</taxon>
        <taxon>Dikarya</taxon>
        <taxon>Ascomycota</taxon>
        <taxon>Pezizomycotina</taxon>
        <taxon>Sordariomycetes</taxon>
        <taxon>Hypocreomycetidae</taxon>
        <taxon>Hypocreales</taxon>
        <taxon>Nectriaceae</taxon>
        <taxon>Fusarium</taxon>
        <taxon>Fusarium incarnatum-equiseti species complex</taxon>
    </lineage>
</organism>
<evidence type="ECO:0000259" key="1">
    <source>
        <dbReference type="PROSITE" id="PS50011"/>
    </source>
</evidence>
<accession>A0A8J2IJZ1</accession>
<gene>
    <name evidence="2" type="ORF">FEQUK3_LOCUS887</name>
</gene>
<reference evidence="2" key="1">
    <citation type="submission" date="2021-05" db="EMBL/GenBank/DDBJ databases">
        <authorList>
            <person name="Khan N."/>
        </authorList>
    </citation>
    <scope>NUCLEOTIDE SEQUENCE</scope>
</reference>